<dbReference type="PANTHER" id="PTHR21180">
    <property type="entry name" value="ENDONUCLEASE/EXONUCLEASE/PHOSPHATASE FAMILY DOMAIN-CONTAINING PROTEIN 1"/>
    <property type="match status" value="1"/>
</dbReference>
<dbReference type="SMART" id="SM00278">
    <property type="entry name" value="HhH1"/>
    <property type="match status" value="2"/>
</dbReference>
<evidence type="ECO:0000313" key="5">
    <source>
        <dbReference type="Proteomes" id="UP000319514"/>
    </source>
</evidence>
<dbReference type="Gene3D" id="1.10.150.280">
    <property type="entry name" value="AF1531-like domain"/>
    <property type="match status" value="1"/>
</dbReference>
<dbReference type="Pfam" id="PF12836">
    <property type="entry name" value="HHH_3"/>
    <property type="match status" value="1"/>
</dbReference>
<dbReference type="GO" id="GO:0003677">
    <property type="term" value="F:DNA binding"/>
    <property type="evidence" value="ECO:0007669"/>
    <property type="project" value="InterPro"/>
</dbReference>
<dbReference type="InterPro" id="IPR003583">
    <property type="entry name" value="Hlx-hairpin-Hlx_DNA-bd_motif"/>
</dbReference>
<dbReference type="InterPro" id="IPR019554">
    <property type="entry name" value="Soluble_ligand-bd"/>
</dbReference>
<accession>A0A542ZKW8</accession>
<dbReference type="PANTHER" id="PTHR21180:SF32">
    <property type="entry name" value="ENDONUCLEASE_EXONUCLEASE_PHOSPHATASE FAMILY DOMAIN-CONTAINING PROTEIN 1"/>
    <property type="match status" value="1"/>
</dbReference>
<keyword evidence="5" id="KW-1185">Reference proteome</keyword>
<reference evidence="4 5" key="1">
    <citation type="submission" date="2019-06" db="EMBL/GenBank/DDBJ databases">
        <title>Sequencing the genomes of 1000 actinobacteria strains.</title>
        <authorList>
            <person name="Klenk H.-P."/>
        </authorList>
    </citation>
    <scope>NUCLEOTIDE SEQUENCE [LARGE SCALE GENOMIC DNA]</scope>
    <source>
        <strain evidence="4 5">DSM 18082</strain>
    </source>
</reference>
<dbReference type="SUPFAM" id="SSF47781">
    <property type="entry name" value="RuvA domain 2-like"/>
    <property type="match status" value="1"/>
</dbReference>
<evidence type="ECO:0000259" key="3">
    <source>
        <dbReference type="SMART" id="SM00278"/>
    </source>
</evidence>
<dbReference type="Gene3D" id="3.10.560.10">
    <property type="entry name" value="Outer membrane lipoprotein wza domain like"/>
    <property type="match status" value="1"/>
</dbReference>
<sequence>MPRRHLSAPPPGRLEAVLAPRRTVPEPAATGWVPDGPEPGDGVELPGPRVWQALDRPDEVPESGPDAVGRHRRPAPPRLVTVPDPLRGAVARPRRLAVLGLLVTLVGATVLFGVRVAWARQAAAPHPVAAGAGPSGLVGRSVPSAFSSGTSTAGASSASGVVVVDVVGQVRRPGVVRLPTGSRVLDAVTRAGGALPGADLAQVNLARVLVDGEQVLVPKPGQVVSAAPGPGATGAAGASGVGAGAGGVVNLNTADATALDSLPGVGPVLAQRILDWRTEHGRFSSVDELGEVSGIGDKLMSQLRSKVRV</sequence>
<dbReference type="Proteomes" id="UP000319514">
    <property type="component" value="Unassembled WGS sequence"/>
</dbReference>
<dbReference type="Pfam" id="PF10531">
    <property type="entry name" value="SLBB"/>
    <property type="match status" value="1"/>
</dbReference>
<keyword evidence="2" id="KW-0812">Transmembrane</keyword>
<feature type="transmembrane region" description="Helical" evidence="2">
    <location>
        <begin position="96"/>
        <end position="118"/>
    </location>
</feature>
<organism evidence="4 5">
    <name type="scientific">Oryzihumus leptocrescens</name>
    <dbReference type="NCBI Taxonomy" id="297536"/>
    <lineage>
        <taxon>Bacteria</taxon>
        <taxon>Bacillati</taxon>
        <taxon>Actinomycetota</taxon>
        <taxon>Actinomycetes</taxon>
        <taxon>Micrococcales</taxon>
        <taxon>Intrasporangiaceae</taxon>
        <taxon>Oryzihumus</taxon>
    </lineage>
</organism>
<feature type="domain" description="Helix-hairpin-helix DNA-binding motif class 1" evidence="3">
    <location>
        <begin position="257"/>
        <end position="276"/>
    </location>
</feature>
<proteinExistence type="predicted"/>
<evidence type="ECO:0000256" key="2">
    <source>
        <dbReference type="SAM" id="Phobius"/>
    </source>
</evidence>
<feature type="region of interest" description="Disordered" evidence="1">
    <location>
        <begin position="1"/>
        <end position="80"/>
    </location>
</feature>
<gene>
    <name evidence="4" type="ORF">FB474_2405</name>
</gene>
<dbReference type="AlphaFoldDB" id="A0A542ZKW8"/>
<dbReference type="InterPro" id="IPR010994">
    <property type="entry name" value="RuvA_2-like"/>
</dbReference>
<feature type="domain" description="Helix-hairpin-helix DNA-binding motif class 1" evidence="3">
    <location>
        <begin position="287"/>
        <end position="306"/>
    </location>
</feature>
<dbReference type="EMBL" id="VFOQ01000001">
    <property type="protein sequence ID" value="TQL61002.1"/>
    <property type="molecule type" value="Genomic_DNA"/>
</dbReference>
<comment type="caution">
    <text evidence="4">The sequence shown here is derived from an EMBL/GenBank/DDBJ whole genome shotgun (WGS) entry which is preliminary data.</text>
</comment>
<dbReference type="RefSeq" id="WP_141788837.1">
    <property type="nucleotide sequence ID" value="NZ_BAAAKX010000007.1"/>
</dbReference>
<evidence type="ECO:0000313" key="4">
    <source>
        <dbReference type="EMBL" id="TQL61002.1"/>
    </source>
</evidence>
<dbReference type="GO" id="GO:0015627">
    <property type="term" value="C:type II protein secretion system complex"/>
    <property type="evidence" value="ECO:0007669"/>
    <property type="project" value="TreeGrafter"/>
</dbReference>
<name>A0A542ZKW8_9MICO</name>
<keyword evidence="2" id="KW-1133">Transmembrane helix</keyword>
<dbReference type="GO" id="GO:0006281">
    <property type="term" value="P:DNA repair"/>
    <property type="evidence" value="ECO:0007669"/>
    <property type="project" value="InterPro"/>
</dbReference>
<keyword evidence="2" id="KW-0472">Membrane</keyword>
<evidence type="ECO:0000256" key="1">
    <source>
        <dbReference type="SAM" id="MobiDB-lite"/>
    </source>
</evidence>
<protein>
    <submittedName>
        <fullName evidence="4">Competence protein ComEA</fullName>
    </submittedName>
</protein>
<dbReference type="InterPro" id="IPR051675">
    <property type="entry name" value="Endo/Exo/Phosphatase_dom_1"/>
</dbReference>
<dbReference type="OrthoDB" id="9758724at2"/>
<dbReference type="GO" id="GO:0015628">
    <property type="term" value="P:protein secretion by the type II secretion system"/>
    <property type="evidence" value="ECO:0007669"/>
    <property type="project" value="TreeGrafter"/>
</dbReference>